<dbReference type="Pfam" id="PF13445">
    <property type="entry name" value="zf-RING_UBOX"/>
    <property type="match status" value="1"/>
</dbReference>
<name>A0A6J8ALS2_MYTCO</name>
<dbReference type="EMBL" id="CACVKT020001647">
    <property type="protein sequence ID" value="CAC5370052.1"/>
    <property type="molecule type" value="Genomic_DNA"/>
</dbReference>
<evidence type="ECO:0000256" key="4">
    <source>
        <dbReference type="PROSITE-ProRule" id="PRU00024"/>
    </source>
</evidence>
<dbReference type="Gene3D" id="3.30.40.10">
    <property type="entry name" value="Zinc/RING finger domain, C3HC4 (zinc finger)"/>
    <property type="match status" value="1"/>
</dbReference>
<reference evidence="8 9" key="1">
    <citation type="submission" date="2020-06" db="EMBL/GenBank/DDBJ databases">
        <authorList>
            <person name="Li R."/>
            <person name="Bekaert M."/>
        </authorList>
    </citation>
    <scope>NUCLEOTIDE SEQUENCE [LARGE SCALE GENOMIC DNA]</scope>
    <source>
        <strain evidence="9">wild</strain>
    </source>
</reference>
<dbReference type="GO" id="GO:0008270">
    <property type="term" value="F:zinc ion binding"/>
    <property type="evidence" value="ECO:0007669"/>
    <property type="project" value="UniProtKB-KW"/>
</dbReference>
<keyword evidence="9" id="KW-1185">Reference proteome</keyword>
<dbReference type="Gene3D" id="3.30.160.60">
    <property type="entry name" value="Classic Zinc Finger"/>
    <property type="match status" value="1"/>
</dbReference>
<dbReference type="OrthoDB" id="10066958at2759"/>
<dbReference type="SUPFAM" id="SSF57850">
    <property type="entry name" value="RING/U-box"/>
    <property type="match status" value="1"/>
</dbReference>
<keyword evidence="2 4" id="KW-0863">Zinc-finger</keyword>
<feature type="domain" description="RING-type" evidence="6">
    <location>
        <begin position="13"/>
        <end position="61"/>
    </location>
</feature>
<evidence type="ECO:0000259" key="6">
    <source>
        <dbReference type="PROSITE" id="PS50089"/>
    </source>
</evidence>
<evidence type="ECO:0000256" key="2">
    <source>
        <dbReference type="ARBA" id="ARBA00022771"/>
    </source>
</evidence>
<evidence type="ECO:0000313" key="8">
    <source>
        <dbReference type="EMBL" id="CAC5370052.1"/>
    </source>
</evidence>
<gene>
    <name evidence="8" type="ORF">MCOR_9032</name>
</gene>
<dbReference type="InterPro" id="IPR013083">
    <property type="entry name" value="Znf_RING/FYVE/PHD"/>
</dbReference>
<keyword evidence="5" id="KW-0175">Coiled coil</keyword>
<evidence type="ECO:0000256" key="1">
    <source>
        <dbReference type="ARBA" id="ARBA00022723"/>
    </source>
</evidence>
<dbReference type="InterPro" id="IPR000315">
    <property type="entry name" value="Znf_B-box"/>
</dbReference>
<feature type="coiled-coil region" evidence="5">
    <location>
        <begin position="214"/>
        <end position="245"/>
    </location>
</feature>
<dbReference type="InterPro" id="IPR017907">
    <property type="entry name" value="Znf_RING_CS"/>
</dbReference>
<evidence type="ECO:0000256" key="5">
    <source>
        <dbReference type="SAM" id="Coils"/>
    </source>
</evidence>
<evidence type="ECO:0000313" key="9">
    <source>
        <dbReference type="Proteomes" id="UP000507470"/>
    </source>
</evidence>
<dbReference type="InterPro" id="IPR001841">
    <property type="entry name" value="Znf_RING"/>
</dbReference>
<dbReference type="PANTHER" id="PTHR25462:SF229">
    <property type="entry name" value="TRANSCRIPTION INTERMEDIARY FACTOR 1-BETA"/>
    <property type="match status" value="1"/>
</dbReference>
<keyword evidence="1" id="KW-0479">Metal-binding</keyword>
<dbReference type="GO" id="GO:0061630">
    <property type="term" value="F:ubiquitin protein ligase activity"/>
    <property type="evidence" value="ECO:0007669"/>
    <property type="project" value="TreeGrafter"/>
</dbReference>
<evidence type="ECO:0008006" key="10">
    <source>
        <dbReference type="Google" id="ProtNLM"/>
    </source>
</evidence>
<feature type="domain" description="B box-type" evidence="7">
    <location>
        <begin position="98"/>
        <end position="145"/>
    </location>
</feature>
<accession>A0A6J8ALS2</accession>
<evidence type="ECO:0000259" key="7">
    <source>
        <dbReference type="PROSITE" id="PS50119"/>
    </source>
</evidence>
<dbReference type="SUPFAM" id="SSF57845">
    <property type="entry name" value="B-box zinc-binding domain"/>
    <property type="match status" value="1"/>
</dbReference>
<dbReference type="PROSITE" id="PS00518">
    <property type="entry name" value="ZF_RING_1"/>
    <property type="match status" value="1"/>
</dbReference>
<dbReference type="PROSITE" id="PS50119">
    <property type="entry name" value="ZF_BBOX"/>
    <property type="match status" value="1"/>
</dbReference>
<proteinExistence type="predicted"/>
<dbReference type="PANTHER" id="PTHR25462">
    <property type="entry name" value="BONUS, ISOFORM C-RELATED"/>
    <property type="match status" value="1"/>
</dbReference>
<dbReference type="InterPro" id="IPR027370">
    <property type="entry name" value="Znf-RING_euk"/>
</dbReference>
<evidence type="ECO:0000256" key="3">
    <source>
        <dbReference type="ARBA" id="ARBA00022833"/>
    </source>
</evidence>
<dbReference type="AlphaFoldDB" id="A0A6J8ALS2"/>
<dbReference type="PROSITE" id="PS50089">
    <property type="entry name" value="ZF_RING_2"/>
    <property type="match status" value="1"/>
</dbReference>
<dbReference type="SMART" id="SM00184">
    <property type="entry name" value="RING"/>
    <property type="match status" value="1"/>
</dbReference>
<protein>
    <recommendedName>
        <fullName evidence="10">TRIM56</fullName>
    </recommendedName>
</protein>
<dbReference type="GO" id="GO:0006513">
    <property type="term" value="P:protein monoubiquitination"/>
    <property type="evidence" value="ECO:0007669"/>
    <property type="project" value="TreeGrafter"/>
</dbReference>
<dbReference type="InterPro" id="IPR011011">
    <property type="entry name" value="Znf_FYVE_PHD"/>
</dbReference>
<organism evidence="8 9">
    <name type="scientific">Mytilus coruscus</name>
    <name type="common">Sea mussel</name>
    <dbReference type="NCBI Taxonomy" id="42192"/>
    <lineage>
        <taxon>Eukaryota</taxon>
        <taxon>Metazoa</taxon>
        <taxon>Spiralia</taxon>
        <taxon>Lophotrochozoa</taxon>
        <taxon>Mollusca</taxon>
        <taxon>Bivalvia</taxon>
        <taxon>Autobranchia</taxon>
        <taxon>Pteriomorphia</taxon>
        <taxon>Mytilida</taxon>
        <taxon>Mytiloidea</taxon>
        <taxon>Mytilidae</taxon>
        <taxon>Mytilinae</taxon>
        <taxon>Mytilus</taxon>
    </lineage>
</organism>
<dbReference type="Proteomes" id="UP000507470">
    <property type="component" value="Unassembled WGS sequence"/>
</dbReference>
<sequence>MATAVNECNSFTCPICLEKLKSPKSLPCLHTFCELCIGEFILTTERRTGHKLSSYPCPVCRSVVTPNNPEDETLQWASSLPQNVTLSAQMDQSESTKQECHLCKRQNIQTLATHWCRDCSEAFCDGCLRLHNLMKISTGHNVVKIKEIRECASGGEPNFNLISDKCSVHYSKILEAFCFDHQELCCLLCLTVRHRKCEKVQAFEEMPNLDTDRFNSFESELNKVKAKVEQLIEEKKNEYETLDSSFKSVELAAITTAASIKDRVDILLSSFLKELNISLDEQTAVFEGKLKTADNLLSCVISMINTTKSVQDYGSINKKCIHLIRTKPELKSKIVETSKLLNEESVEEARVIIDNTIHQVEKADVV</sequence>
<keyword evidence="3" id="KW-0862">Zinc</keyword>
<dbReference type="CDD" id="cd19757">
    <property type="entry name" value="Bbox1"/>
    <property type="match status" value="1"/>
</dbReference>
<dbReference type="SUPFAM" id="SSF57903">
    <property type="entry name" value="FYVE/PHD zinc finger"/>
    <property type="match status" value="1"/>
</dbReference>
<dbReference type="InterPro" id="IPR047153">
    <property type="entry name" value="TRIM45/56/19-like"/>
</dbReference>